<evidence type="ECO:0000313" key="8">
    <source>
        <dbReference type="Proteomes" id="UP000501534"/>
    </source>
</evidence>
<dbReference type="CDD" id="cd00383">
    <property type="entry name" value="trans_reg_C"/>
    <property type="match status" value="1"/>
</dbReference>
<dbReference type="InterPro" id="IPR036388">
    <property type="entry name" value="WH-like_DNA-bd_sf"/>
</dbReference>
<feature type="domain" description="OmpR/PhoB-type" evidence="6">
    <location>
        <begin position="21"/>
        <end position="119"/>
    </location>
</feature>
<dbReference type="InterPro" id="IPR011042">
    <property type="entry name" value="6-blade_b-propeller_TolB-like"/>
</dbReference>
<evidence type="ECO:0000256" key="4">
    <source>
        <dbReference type="SAM" id="MobiDB-lite"/>
    </source>
</evidence>
<evidence type="ECO:0000259" key="6">
    <source>
        <dbReference type="PROSITE" id="PS51755"/>
    </source>
</evidence>
<dbReference type="EMBL" id="CP053069">
    <property type="protein sequence ID" value="QJR12661.1"/>
    <property type="molecule type" value="Genomic_DNA"/>
</dbReference>
<feature type="transmembrane region" description="Helical" evidence="5">
    <location>
        <begin position="152"/>
        <end position="169"/>
    </location>
</feature>
<name>A0A6M4GZJ4_9PROT</name>
<feature type="DNA-binding region" description="OmpR/PhoB-type" evidence="3">
    <location>
        <begin position="21"/>
        <end position="119"/>
    </location>
</feature>
<keyword evidence="8" id="KW-1185">Reference proteome</keyword>
<dbReference type="InterPro" id="IPR016032">
    <property type="entry name" value="Sig_transdc_resp-reg_C-effctor"/>
</dbReference>
<protein>
    <submittedName>
        <fullName evidence="7">Tol-Pal system protein TolB</fullName>
    </submittedName>
</protein>
<keyword evidence="2 3" id="KW-0238">DNA-binding</keyword>
<dbReference type="KEGG" id="uru:DSM104443_03753"/>
<dbReference type="PANTHER" id="PTHR36842">
    <property type="entry name" value="PROTEIN TOLB HOMOLOG"/>
    <property type="match status" value="1"/>
</dbReference>
<evidence type="ECO:0000256" key="1">
    <source>
        <dbReference type="ARBA" id="ARBA00009820"/>
    </source>
</evidence>
<organism evidence="7 8">
    <name type="scientific">Usitatibacter rugosus</name>
    <dbReference type="NCBI Taxonomy" id="2732067"/>
    <lineage>
        <taxon>Bacteria</taxon>
        <taxon>Pseudomonadati</taxon>
        <taxon>Pseudomonadota</taxon>
        <taxon>Betaproteobacteria</taxon>
        <taxon>Nitrosomonadales</taxon>
        <taxon>Usitatibacteraceae</taxon>
        <taxon>Usitatibacter</taxon>
    </lineage>
</organism>
<evidence type="ECO:0000313" key="7">
    <source>
        <dbReference type="EMBL" id="QJR12661.1"/>
    </source>
</evidence>
<dbReference type="SUPFAM" id="SSF82171">
    <property type="entry name" value="DPP6 N-terminal domain-like"/>
    <property type="match status" value="1"/>
</dbReference>
<dbReference type="SUPFAM" id="SSF46894">
    <property type="entry name" value="C-terminal effector domain of the bipartite response regulators"/>
    <property type="match status" value="1"/>
</dbReference>
<dbReference type="AlphaFoldDB" id="A0A6M4GZJ4"/>
<evidence type="ECO:0000256" key="3">
    <source>
        <dbReference type="PROSITE-ProRule" id="PRU01091"/>
    </source>
</evidence>
<keyword evidence="5" id="KW-0812">Transmembrane</keyword>
<evidence type="ECO:0000256" key="2">
    <source>
        <dbReference type="ARBA" id="ARBA00023125"/>
    </source>
</evidence>
<accession>A0A6M4GZJ4</accession>
<dbReference type="GO" id="GO:0003677">
    <property type="term" value="F:DNA binding"/>
    <property type="evidence" value="ECO:0007669"/>
    <property type="project" value="UniProtKB-UniRule"/>
</dbReference>
<dbReference type="Pfam" id="PF00486">
    <property type="entry name" value="Trans_reg_C"/>
    <property type="match status" value="1"/>
</dbReference>
<dbReference type="InterPro" id="IPR011659">
    <property type="entry name" value="WD40"/>
</dbReference>
<dbReference type="GO" id="GO:0000160">
    <property type="term" value="P:phosphorelay signal transduction system"/>
    <property type="evidence" value="ECO:0007669"/>
    <property type="project" value="InterPro"/>
</dbReference>
<sequence length="718" mass="78541">MTPRRIPGVASDPPKSSQRESRPFRLGDLEVHPASGEVRGRRGPERLRPLLVDILLRLAATPGEVVRRETLLEEVWPRRMVNDEVLSRAIAELRTALGDDARQSRYVETLPKIGYRLVAPVEWLDTLAETAAAAAAPPPAPTALRKSTPVRIVAALAAVAIVGAFIYFLRQPASISPAAISDLERRITAAQPFASDPELEVGPRFSPDGKRVIYSQGEGGKSRLVIRSVDGPEQRVVGESGWLQIAPVFFPDGRRIAYWQSRDNDCAIVEHDLETGTTRPIVDCKLSPRARFDLSPDGKRIAFVGVVRPTYPAGVILADVATGESRAFTRPEPGVGDDLQPRFSTDGKRLSFFRGSESHRQLWVADVSDPATARAASAAEGLTYGSAWMGPDGPIVVAADWFGFRALNLVDVATGEARLLGARGARFPDLAPGGALVYENATYAANLWAFDPRDTVIKPRVLWPSTRYTNQAEYSPDGKRIAFVSNREGVEAIFVAPLDGAPAKLTLPAGFRHIRPHWSADGKALHATRIPIGPLRSRQQAVRIEIATGKYEILEPLGTQVIDVRESRDGQWIYVGESSGSAMRLLRAKASDLHAIERLPVPLVSEYQLSSTRIAFAQPQLRGLTSCRMPELTCQPIDIPIADFNRFAWTLGEKSVYFLQPGDTANSLARFDLRSGIVTRQWDYAPTAFGGSVAVSPAEDSVIVVREEKLLIDLMIAR</sequence>
<reference evidence="7 8" key="1">
    <citation type="submission" date="2020-04" db="EMBL/GenBank/DDBJ databases">
        <title>Usitatibacter rugosus gen. nov., sp. nov. and Usitatibacter palustris sp. nov., novel members of Usitatibacteraceae fam. nov. within the order Nitrosomonadales isolated from soil.</title>
        <authorList>
            <person name="Huber K.J."/>
            <person name="Neumann-Schaal M."/>
            <person name="Geppert A."/>
            <person name="Luckner M."/>
            <person name="Wanner G."/>
            <person name="Overmann J."/>
        </authorList>
    </citation>
    <scope>NUCLEOTIDE SEQUENCE [LARGE SCALE GENOMIC DNA]</scope>
    <source>
        <strain evidence="7 8">0125_3</strain>
    </source>
</reference>
<dbReference type="PROSITE" id="PS51755">
    <property type="entry name" value="OMPR_PHOB"/>
    <property type="match status" value="1"/>
</dbReference>
<dbReference type="RefSeq" id="WP_171095050.1">
    <property type="nucleotide sequence ID" value="NZ_CP053069.1"/>
</dbReference>
<comment type="similarity">
    <text evidence="1">Belongs to the TolB family.</text>
</comment>
<dbReference type="InterPro" id="IPR001867">
    <property type="entry name" value="OmpR/PhoB-type_DNA-bd"/>
</dbReference>
<dbReference type="Pfam" id="PF07676">
    <property type="entry name" value="PD40"/>
    <property type="match status" value="3"/>
</dbReference>
<dbReference type="PANTHER" id="PTHR36842:SF1">
    <property type="entry name" value="PROTEIN TOLB"/>
    <property type="match status" value="1"/>
</dbReference>
<keyword evidence="5" id="KW-1133">Transmembrane helix</keyword>
<dbReference type="Gene3D" id="2.120.10.30">
    <property type="entry name" value="TolB, C-terminal domain"/>
    <property type="match status" value="2"/>
</dbReference>
<feature type="region of interest" description="Disordered" evidence="4">
    <location>
        <begin position="1"/>
        <end position="23"/>
    </location>
</feature>
<proteinExistence type="inferred from homology"/>
<dbReference type="Gene3D" id="1.10.10.10">
    <property type="entry name" value="Winged helix-like DNA-binding domain superfamily/Winged helix DNA-binding domain"/>
    <property type="match status" value="1"/>
</dbReference>
<evidence type="ECO:0000256" key="5">
    <source>
        <dbReference type="SAM" id="Phobius"/>
    </source>
</evidence>
<keyword evidence="5" id="KW-0472">Membrane</keyword>
<dbReference type="Proteomes" id="UP000501534">
    <property type="component" value="Chromosome"/>
</dbReference>
<gene>
    <name evidence="7" type="primary">tolB_3</name>
    <name evidence="7" type="ORF">DSM104443_03753</name>
</gene>
<dbReference type="SMART" id="SM00862">
    <property type="entry name" value="Trans_reg_C"/>
    <property type="match status" value="1"/>
</dbReference>
<dbReference type="GO" id="GO:0006355">
    <property type="term" value="P:regulation of DNA-templated transcription"/>
    <property type="evidence" value="ECO:0007669"/>
    <property type="project" value="InterPro"/>
</dbReference>